<organism evidence="1 2">
    <name type="scientific">candidate division WS5 bacterium</name>
    <dbReference type="NCBI Taxonomy" id="2093353"/>
    <lineage>
        <taxon>Bacteria</taxon>
        <taxon>candidate division WS5</taxon>
    </lineage>
</organism>
<dbReference type="AlphaFoldDB" id="A0A419DEV6"/>
<protein>
    <submittedName>
        <fullName evidence="1">DUF4258 domain-containing protein</fullName>
    </submittedName>
</protein>
<reference evidence="1 2" key="1">
    <citation type="journal article" date="2017" name="ISME J.">
        <title>Energy and carbon metabolisms in a deep terrestrial subsurface fluid microbial community.</title>
        <authorList>
            <person name="Momper L."/>
            <person name="Jungbluth S.P."/>
            <person name="Lee M.D."/>
            <person name="Amend J.P."/>
        </authorList>
    </citation>
    <scope>NUCLEOTIDE SEQUENCE [LARGE SCALE GENOMIC DNA]</scope>
    <source>
        <strain evidence="1">SURF_29</strain>
    </source>
</reference>
<dbReference type="EMBL" id="QZJW01000015">
    <property type="protein sequence ID" value="RJO61639.1"/>
    <property type="molecule type" value="Genomic_DNA"/>
</dbReference>
<sequence length="81" mass="9318">MSRPDRMISTSEIHRVINSGELIEDYPEDARGHSCLILGYGDGERAMHVVCSPKEDCLAIITAYLPDREQWEDNLRKRKTK</sequence>
<comment type="caution">
    <text evidence="1">The sequence shown here is derived from an EMBL/GenBank/DDBJ whole genome shotgun (WGS) entry which is preliminary data.</text>
</comment>
<gene>
    <name evidence="1" type="ORF">C4544_02210</name>
</gene>
<proteinExistence type="predicted"/>
<dbReference type="InterPro" id="IPR025354">
    <property type="entry name" value="DUF4258"/>
</dbReference>
<evidence type="ECO:0000313" key="2">
    <source>
        <dbReference type="Proteomes" id="UP000285655"/>
    </source>
</evidence>
<accession>A0A419DEV6</accession>
<dbReference type="Pfam" id="PF14076">
    <property type="entry name" value="DUF4258"/>
    <property type="match status" value="1"/>
</dbReference>
<dbReference type="Proteomes" id="UP000285655">
    <property type="component" value="Unassembled WGS sequence"/>
</dbReference>
<name>A0A419DEV6_9BACT</name>
<evidence type="ECO:0000313" key="1">
    <source>
        <dbReference type="EMBL" id="RJO61639.1"/>
    </source>
</evidence>